<feature type="domain" description="Exonuclease VII large subunit C-terminal" evidence="7">
    <location>
        <begin position="123"/>
        <end position="439"/>
    </location>
</feature>
<evidence type="ECO:0000313" key="10">
    <source>
        <dbReference type="Proteomes" id="UP000178082"/>
    </source>
</evidence>
<dbReference type="GO" id="GO:0009318">
    <property type="term" value="C:exodeoxyribonuclease VII complex"/>
    <property type="evidence" value="ECO:0007669"/>
    <property type="project" value="UniProtKB-UniRule"/>
</dbReference>
<dbReference type="GO" id="GO:0003676">
    <property type="term" value="F:nucleic acid binding"/>
    <property type="evidence" value="ECO:0007669"/>
    <property type="project" value="InterPro"/>
</dbReference>
<organism evidence="9 10">
    <name type="scientific">Candidatus Schekmanbacteria bacterium RIFCSPLOWO2_12_FULL_38_15</name>
    <dbReference type="NCBI Taxonomy" id="1817883"/>
    <lineage>
        <taxon>Bacteria</taxon>
        <taxon>Candidatus Schekmaniibacteriota</taxon>
    </lineage>
</organism>
<dbReference type="STRING" id="1817883.A3G31_08630"/>
<accession>A0A1F7SGQ3</accession>
<dbReference type="CDD" id="cd04489">
    <property type="entry name" value="ExoVII_LU_OBF"/>
    <property type="match status" value="1"/>
</dbReference>
<gene>
    <name evidence="5" type="primary">xseA</name>
    <name evidence="9" type="ORF">A3G31_08630</name>
</gene>
<evidence type="ECO:0000256" key="2">
    <source>
        <dbReference type="ARBA" id="ARBA00022722"/>
    </source>
</evidence>
<dbReference type="Pfam" id="PF13742">
    <property type="entry name" value="tRNA_anti_2"/>
    <property type="match status" value="1"/>
</dbReference>
<proteinExistence type="inferred from homology"/>
<comment type="subunit">
    <text evidence="5">Heterooligomer composed of large and small subunits.</text>
</comment>
<comment type="similarity">
    <text evidence="5 6">Belongs to the XseA family.</text>
</comment>
<comment type="subcellular location">
    <subcellularLocation>
        <location evidence="5 6">Cytoplasm</location>
    </subcellularLocation>
</comment>
<dbReference type="EMBL" id="MGDI01000028">
    <property type="protein sequence ID" value="OGL52970.1"/>
    <property type="molecule type" value="Genomic_DNA"/>
</dbReference>
<keyword evidence="4 5" id="KW-0269">Exonuclease</keyword>
<dbReference type="HAMAP" id="MF_00378">
    <property type="entry name" value="Exonuc_7_L"/>
    <property type="match status" value="1"/>
</dbReference>
<dbReference type="InterPro" id="IPR003753">
    <property type="entry name" value="Exonuc_VII_L"/>
</dbReference>
<keyword evidence="3 5" id="KW-0378">Hydrolase</keyword>
<dbReference type="InterPro" id="IPR020579">
    <property type="entry name" value="Exonuc_VII_lsu_C"/>
</dbReference>
<dbReference type="Pfam" id="PF02601">
    <property type="entry name" value="Exonuc_VII_L"/>
    <property type="match status" value="1"/>
</dbReference>
<evidence type="ECO:0000259" key="8">
    <source>
        <dbReference type="Pfam" id="PF13742"/>
    </source>
</evidence>
<dbReference type="AlphaFoldDB" id="A0A1F7SGQ3"/>
<evidence type="ECO:0000313" key="9">
    <source>
        <dbReference type="EMBL" id="OGL52970.1"/>
    </source>
</evidence>
<dbReference type="GO" id="GO:0005737">
    <property type="term" value="C:cytoplasm"/>
    <property type="evidence" value="ECO:0007669"/>
    <property type="project" value="UniProtKB-SubCell"/>
</dbReference>
<evidence type="ECO:0000256" key="1">
    <source>
        <dbReference type="ARBA" id="ARBA00022490"/>
    </source>
</evidence>
<sequence length="441" mass="50345">MVETQIYTISKITQLIKEKLELNFNNIWIEGEISNLKIPSSGHIYFTLKDEFAQIQAVIFKTQRRFIKFDVKDGLSVIVNGRITVYEARGIYQIIIDYIEPKGIGALQLAFEQLKVKLAEEGLFEKKFKKKLPFFPKKIGIVTSPTGAAIRDIIHVINRRFANLHILVYPVKVQGDEAAKEIAYGIEELNKFSDIDVLIVGRGGGSIEDLWAFNEEIVARAIFASKIPVISAVGHEIDYTISDFVADVRAPTPSAAAELVISSKEEIQKNLHFLQSRLKDKFLSKIKYLNKSLELLISLCQAYTPLSLIRKYYQKTDELTSRINRETLNLISEKKESLIIMYGKFLAHKPTYRISSYQGILKQIENRLQSAMKVLIANYKKEYSKRFEILNFFNPYSQMERGYCICQKSNDGNLIKSISQVKTGEQLSLTLKDGKISCEVN</sequence>
<dbReference type="PANTHER" id="PTHR30008:SF0">
    <property type="entry name" value="EXODEOXYRIBONUCLEASE 7 LARGE SUBUNIT"/>
    <property type="match status" value="1"/>
</dbReference>
<feature type="domain" description="OB-fold nucleic acid binding" evidence="8">
    <location>
        <begin position="7"/>
        <end position="100"/>
    </location>
</feature>
<dbReference type="NCBIfam" id="TIGR00237">
    <property type="entry name" value="xseA"/>
    <property type="match status" value="1"/>
</dbReference>
<dbReference type="Proteomes" id="UP000178082">
    <property type="component" value="Unassembled WGS sequence"/>
</dbReference>
<evidence type="ECO:0000256" key="6">
    <source>
        <dbReference type="RuleBase" id="RU004355"/>
    </source>
</evidence>
<comment type="caution">
    <text evidence="9">The sequence shown here is derived from an EMBL/GenBank/DDBJ whole genome shotgun (WGS) entry which is preliminary data.</text>
</comment>
<dbReference type="GO" id="GO:0006308">
    <property type="term" value="P:DNA catabolic process"/>
    <property type="evidence" value="ECO:0007669"/>
    <property type="project" value="UniProtKB-UniRule"/>
</dbReference>
<evidence type="ECO:0000256" key="3">
    <source>
        <dbReference type="ARBA" id="ARBA00022801"/>
    </source>
</evidence>
<comment type="catalytic activity">
    <reaction evidence="5 6">
        <text>Exonucleolytic cleavage in either 5'- to 3'- or 3'- to 5'-direction to yield nucleoside 5'-phosphates.</text>
        <dbReference type="EC" id="3.1.11.6"/>
    </reaction>
</comment>
<keyword evidence="1 5" id="KW-0963">Cytoplasm</keyword>
<comment type="function">
    <text evidence="5">Bidirectionally degrades single-stranded DNA into large acid-insoluble oligonucleotides, which are then degraded further into small acid-soluble oligonucleotides.</text>
</comment>
<protein>
    <recommendedName>
        <fullName evidence="5">Exodeoxyribonuclease 7 large subunit</fullName>
        <ecNumber evidence="5">3.1.11.6</ecNumber>
    </recommendedName>
    <alternativeName>
        <fullName evidence="5">Exodeoxyribonuclease VII large subunit</fullName>
        <shortName evidence="5">Exonuclease VII large subunit</shortName>
    </alternativeName>
</protein>
<name>A0A1F7SGQ3_9BACT</name>
<dbReference type="GO" id="GO:0008855">
    <property type="term" value="F:exodeoxyribonuclease VII activity"/>
    <property type="evidence" value="ECO:0007669"/>
    <property type="project" value="UniProtKB-UniRule"/>
</dbReference>
<dbReference type="EC" id="3.1.11.6" evidence="5"/>
<evidence type="ECO:0000256" key="5">
    <source>
        <dbReference type="HAMAP-Rule" id="MF_00378"/>
    </source>
</evidence>
<dbReference type="InterPro" id="IPR025824">
    <property type="entry name" value="OB-fold_nuc-bd_dom"/>
</dbReference>
<evidence type="ECO:0000259" key="7">
    <source>
        <dbReference type="Pfam" id="PF02601"/>
    </source>
</evidence>
<dbReference type="PANTHER" id="PTHR30008">
    <property type="entry name" value="EXODEOXYRIBONUCLEASE 7 LARGE SUBUNIT"/>
    <property type="match status" value="1"/>
</dbReference>
<reference evidence="9 10" key="1">
    <citation type="journal article" date="2016" name="Nat. Commun.">
        <title>Thousands of microbial genomes shed light on interconnected biogeochemical processes in an aquifer system.</title>
        <authorList>
            <person name="Anantharaman K."/>
            <person name="Brown C.T."/>
            <person name="Hug L.A."/>
            <person name="Sharon I."/>
            <person name="Castelle C.J."/>
            <person name="Probst A.J."/>
            <person name="Thomas B.C."/>
            <person name="Singh A."/>
            <person name="Wilkins M.J."/>
            <person name="Karaoz U."/>
            <person name="Brodie E.L."/>
            <person name="Williams K.H."/>
            <person name="Hubbard S.S."/>
            <person name="Banfield J.F."/>
        </authorList>
    </citation>
    <scope>NUCLEOTIDE SEQUENCE [LARGE SCALE GENOMIC DNA]</scope>
</reference>
<evidence type="ECO:0000256" key="4">
    <source>
        <dbReference type="ARBA" id="ARBA00022839"/>
    </source>
</evidence>
<keyword evidence="2 5" id="KW-0540">Nuclease</keyword>